<dbReference type="GeneID" id="109612068"/>
<dbReference type="PANTHER" id="PTHR20898">
    <property type="entry name" value="DAEDALUS ON 3-RELATED-RELATED"/>
    <property type="match status" value="1"/>
</dbReference>
<organism evidence="1 2">
    <name type="scientific">Musca domestica</name>
    <name type="common">House fly</name>
    <dbReference type="NCBI Taxonomy" id="7370"/>
    <lineage>
        <taxon>Eukaryota</taxon>
        <taxon>Metazoa</taxon>
        <taxon>Ecdysozoa</taxon>
        <taxon>Arthropoda</taxon>
        <taxon>Hexapoda</taxon>
        <taxon>Insecta</taxon>
        <taxon>Pterygota</taxon>
        <taxon>Neoptera</taxon>
        <taxon>Endopterygota</taxon>
        <taxon>Diptera</taxon>
        <taxon>Brachycera</taxon>
        <taxon>Muscomorpha</taxon>
        <taxon>Muscoidea</taxon>
        <taxon>Muscidae</taxon>
        <taxon>Musca</taxon>
    </lineage>
</organism>
<name>A0A9J7DDG7_MUSDO</name>
<dbReference type="AlphaFoldDB" id="A0A9J7DDG7"/>
<dbReference type="Proteomes" id="UP001652621">
    <property type="component" value="Unplaced"/>
</dbReference>
<dbReference type="OrthoDB" id="8066187at2759"/>
<accession>A0A9J7DDG7</accession>
<dbReference type="RefSeq" id="XP_019891306.1">
    <property type="nucleotide sequence ID" value="XM_020035747.1"/>
</dbReference>
<dbReference type="KEGG" id="mde:109612068"/>
<dbReference type="Pfam" id="PF06477">
    <property type="entry name" value="DUF1091"/>
    <property type="match status" value="1"/>
</dbReference>
<evidence type="ECO:0000313" key="1">
    <source>
        <dbReference type="Proteomes" id="UP001652621"/>
    </source>
</evidence>
<dbReference type="PANTHER" id="PTHR20898:SF1">
    <property type="entry name" value="MD-2-RELATED LIPID-RECOGNITION DOMAIN-CONTAINING PROTEIN"/>
    <property type="match status" value="1"/>
</dbReference>
<dbReference type="InterPro" id="IPR010512">
    <property type="entry name" value="DUF1091"/>
</dbReference>
<proteinExistence type="predicted"/>
<evidence type="ECO:0000313" key="2">
    <source>
        <dbReference type="RefSeq" id="XP_019891306.1"/>
    </source>
</evidence>
<reference evidence="2" key="1">
    <citation type="submission" date="2025-08" db="UniProtKB">
        <authorList>
            <consortium name="RefSeq"/>
        </authorList>
    </citation>
    <scope>IDENTIFICATION</scope>
    <source>
        <strain evidence="2">Aabys</strain>
        <tissue evidence="2">Whole body</tissue>
    </source>
</reference>
<sequence>MITFQGVRGEPPNSKSTKFTLLDFKSSVDSVYVKEFRRLKPDDNIYNCEIVKEVRALYVDVIINQLNRNREVYRLNNMEGCIFLSNPLFNRIFYSFYENLLVNRSNPMKCPIKKGSYLFRNAFTKSALPQIHPKGNFTLNLRLKSNTHDEIMLDLQWLYRMAK</sequence>
<gene>
    <name evidence="2" type="primary">LOC109612068</name>
</gene>
<keyword evidence="1" id="KW-1185">Reference proteome</keyword>
<dbReference type="VEuPathDB" id="VectorBase:MDOMA2_006348"/>
<protein>
    <submittedName>
        <fullName evidence="2">Uncharacterized protein LOC109612068</fullName>
    </submittedName>
</protein>